<reference evidence="2 4" key="3">
    <citation type="submission" date="2019-07" db="EMBL/GenBank/DDBJ databases">
        <title>Active sludge and wastewater microbial communities from Klosterneuburg, Austria.</title>
        <authorList>
            <person name="Wagner M."/>
        </authorList>
    </citation>
    <scope>NUCLEOTIDE SEQUENCE [LARGE SCALE GENOMIC DNA]</scope>
    <source>
        <strain evidence="2 4">Nm2</strain>
    </source>
</reference>
<evidence type="ECO:0000313" key="3">
    <source>
        <dbReference type="Proteomes" id="UP000034156"/>
    </source>
</evidence>
<dbReference type="EMBL" id="CP011451">
    <property type="protein sequence ID" value="AKH36861.1"/>
    <property type="molecule type" value="Genomic_DNA"/>
</dbReference>
<dbReference type="EMBL" id="VNHT01000045">
    <property type="protein sequence ID" value="TYP82760.1"/>
    <property type="molecule type" value="Genomic_DNA"/>
</dbReference>
<dbReference type="AlphaFoldDB" id="A0A0F7KBC4"/>
<reference evidence="3" key="1">
    <citation type="submission" date="2015-05" db="EMBL/GenBank/DDBJ databases">
        <title>Draft genome of Nitrosomonas communis strain Nm2.</title>
        <authorList>
            <person name="Kozlowski J.A."/>
            <person name="Kits K.D."/>
            <person name="Stein L.Y."/>
        </authorList>
    </citation>
    <scope>NUCLEOTIDE SEQUENCE [LARGE SCALE GENOMIC DNA]</scope>
    <source>
        <strain evidence="3">Nm2</strain>
    </source>
</reference>
<evidence type="ECO:0000313" key="1">
    <source>
        <dbReference type="EMBL" id="AKH36861.1"/>
    </source>
</evidence>
<keyword evidence="3" id="KW-1185">Reference proteome</keyword>
<evidence type="ECO:0000313" key="2">
    <source>
        <dbReference type="EMBL" id="TYP82760.1"/>
    </source>
</evidence>
<evidence type="ECO:0000313" key="4">
    <source>
        <dbReference type="Proteomes" id="UP000324176"/>
    </source>
</evidence>
<sequence>MGYDEIKLIGLSGAIDVGKSIVAKHWCASYGCAVFKFKNVMVQCLAHIFEVDGLLFHDRELKENPHDALFSRSLRVVMQTFGID</sequence>
<dbReference type="PATRIC" id="fig|44574.3.peg.494"/>
<reference evidence="1 3" key="2">
    <citation type="journal article" date="2016" name="Genome Announc.">
        <title>Genome Sequence of Nitrosomonas communis Strain Nm2, a Mesophilic Ammonia-Oxidizing Bacterium Isolated from Mediterranean Soil.</title>
        <authorList>
            <person name="Kozlowski J.A."/>
            <person name="Kits K.D."/>
            <person name="Stein L.Y."/>
        </authorList>
    </citation>
    <scope>NUCLEOTIDE SEQUENCE [LARGE SCALE GENOMIC DNA]</scope>
    <source>
        <strain evidence="1 3">Nm2</strain>
    </source>
</reference>
<dbReference type="RefSeq" id="WP_046848963.1">
    <property type="nucleotide sequence ID" value="NZ_CP011451.1"/>
</dbReference>
<accession>A0A0F7KBC4</accession>
<protein>
    <submittedName>
        <fullName evidence="1">Uncharacterized protein</fullName>
    </submittedName>
</protein>
<proteinExistence type="predicted"/>
<dbReference type="KEGG" id="nco:AAW31_02065"/>
<dbReference type="Proteomes" id="UP000324176">
    <property type="component" value="Unassembled WGS sequence"/>
</dbReference>
<gene>
    <name evidence="1" type="ORF">AAW31_02065</name>
    <name evidence="2" type="ORF">BCL69_104529</name>
</gene>
<organism evidence="1 3">
    <name type="scientific">Nitrosomonas communis</name>
    <dbReference type="NCBI Taxonomy" id="44574"/>
    <lineage>
        <taxon>Bacteria</taxon>
        <taxon>Pseudomonadati</taxon>
        <taxon>Pseudomonadota</taxon>
        <taxon>Betaproteobacteria</taxon>
        <taxon>Nitrosomonadales</taxon>
        <taxon>Nitrosomonadaceae</taxon>
        <taxon>Nitrosomonas</taxon>
    </lineage>
</organism>
<dbReference type="Proteomes" id="UP000034156">
    <property type="component" value="Chromosome"/>
</dbReference>
<dbReference type="OrthoDB" id="5401711at2"/>
<name>A0A0F7KBC4_9PROT</name>